<dbReference type="PANTHER" id="PTHR30037">
    <property type="entry name" value="DNA-3-METHYLADENINE GLYCOSYLASE 1"/>
    <property type="match status" value="1"/>
</dbReference>
<dbReference type="RefSeq" id="WP_105059592.1">
    <property type="nucleotide sequence ID" value="NZ_MSCJ01000001.1"/>
</dbReference>
<dbReference type="Proteomes" id="UP000238730">
    <property type="component" value="Unassembled WGS sequence"/>
</dbReference>
<keyword evidence="1" id="KW-0862">Zinc</keyword>
<feature type="binding site" evidence="1">
    <location>
        <position position="186"/>
    </location>
    <ligand>
        <name>Zn(2+)</name>
        <dbReference type="ChEBI" id="CHEBI:29105"/>
    </ligand>
</feature>
<dbReference type="EMBL" id="MSCJ01000001">
    <property type="protein sequence ID" value="PQJ66169.1"/>
    <property type="molecule type" value="Genomic_DNA"/>
</dbReference>
<keyword evidence="1" id="KW-0479">Metal-binding</keyword>
<organism evidence="2 3">
    <name type="scientific">Photobacterium angustum</name>
    <dbReference type="NCBI Taxonomy" id="661"/>
    <lineage>
        <taxon>Bacteria</taxon>
        <taxon>Pseudomonadati</taxon>
        <taxon>Pseudomonadota</taxon>
        <taxon>Gammaproteobacteria</taxon>
        <taxon>Vibrionales</taxon>
        <taxon>Vibrionaceae</taxon>
        <taxon>Photobacterium</taxon>
    </lineage>
</organism>
<dbReference type="GO" id="GO:0046872">
    <property type="term" value="F:metal ion binding"/>
    <property type="evidence" value="ECO:0007669"/>
    <property type="project" value="UniProtKB-KW"/>
</dbReference>
<dbReference type="InterPro" id="IPR052891">
    <property type="entry name" value="DNA-3mA_glycosylase"/>
</dbReference>
<dbReference type="PANTHER" id="PTHR30037:SF4">
    <property type="entry name" value="DNA-3-METHYLADENINE GLYCOSYLASE I"/>
    <property type="match status" value="1"/>
</dbReference>
<reference evidence="2 3" key="1">
    <citation type="submission" date="2016-12" db="EMBL/GenBank/DDBJ databases">
        <title>Diversity of luminous bacteria.</title>
        <authorList>
            <person name="Yoshizawa S."/>
            <person name="Kogure K."/>
        </authorList>
    </citation>
    <scope>NUCLEOTIDE SEQUENCE [LARGE SCALE GENOMIC DNA]</scope>
    <source>
        <strain evidence="2 3">LC1-200</strain>
    </source>
</reference>
<dbReference type="InterPro" id="IPR011257">
    <property type="entry name" value="DNA_glycosylase"/>
</dbReference>
<evidence type="ECO:0000256" key="1">
    <source>
        <dbReference type="PIRSR" id="PIRSR605019-1"/>
    </source>
</evidence>
<dbReference type="SUPFAM" id="SSF48150">
    <property type="entry name" value="DNA-glycosylase"/>
    <property type="match status" value="1"/>
</dbReference>
<dbReference type="AlphaFoldDB" id="A0A2S7VVQ7"/>
<keyword evidence="2" id="KW-0378">Hydrolase</keyword>
<dbReference type="GO" id="GO:0008725">
    <property type="term" value="F:DNA-3-methyladenine glycosylase activity"/>
    <property type="evidence" value="ECO:0007669"/>
    <property type="project" value="InterPro"/>
</dbReference>
<keyword evidence="2" id="KW-0326">Glycosidase</keyword>
<feature type="binding site" evidence="1">
    <location>
        <position position="24"/>
    </location>
    <ligand>
        <name>Zn(2+)</name>
        <dbReference type="ChEBI" id="CHEBI:29105"/>
    </ligand>
</feature>
<comment type="caution">
    <text evidence="2">The sequence shown here is derived from an EMBL/GenBank/DDBJ whole genome shotgun (WGS) entry which is preliminary data.</text>
</comment>
<feature type="binding site" evidence="1">
    <location>
        <position position="190"/>
    </location>
    <ligand>
        <name>Zn(2+)</name>
        <dbReference type="ChEBI" id="CHEBI:29105"/>
    </ligand>
</feature>
<sequence length="197" mass="22573">MTTPSTPTTCCDWATTDPLLQHYHDTEWGKKPCDDNALAECFILESMQSGLSWLTVLRKRPAYRAAFFDFDLAKIEAELLPQPREVLVEHICQQFDVIKHRGKIAAALNNLVLLIEIRKQTPLVDFFWQFVEHKTVVNQWQTMAEMPAQTEQSANMSKVLKKQGFKFIGAITCYSFMQAVGMVNDHLTTCHCYPNNT</sequence>
<dbReference type="Gene3D" id="1.10.340.30">
    <property type="entry name" value="Hypothetical protein, domain 2"/>
    <property type="match status" value="1"/>
</dbReference>
<dbReference type="InterPro" id="IPR005019">
    <property type="entry name" value="Adenine_glyco"/>
</dbReference>
<dbReference type="OrthoDB" id="9807664at2"/>
<protein>
    <submittedName>
        <fullName evidence="2">DNA-3-methyladenine glycosidase</fullName>
    </submittedName>
</protein>
<feature type="binding site" evidence="1">
    <location>
        <position position="11"/>
    </location>
    <ligand>
        <name>Zn(2+)</name>
        <dbReference type="ChEBI" id="CHEBI:29105"/>
    </ligand>
</feature>
<proteinExistence type="predicted"/>
<dbReference type="Pfam" id="PF03352">
    <property type="entry name" value="Adenine_glyco"/>
    <property type="match status" value="1"/>
</dbReference>
<accession>A0A2S7VVQ7</accession>
<name>A0A2S7VVQ7_PHOAN</name>
<evidence type="ECO:0000313" key="2">
    <source>
        <dbReference type="EMBL" id="PQJ66169.1"/>
    </source>
</evidence>
<evidence type="ECO:0000313" key="3">
    <source>
        <dbReference type="Proteomes" id="UP000238730"/>
    </source>
</evidence>
<gene>
    <name evidence="2" type="ORF">BTO08_01410</name>
</gene>
<dbReference type="GO" id="GO:0006284">
    <property type="term" value="P:base-excision repair"/>
    <property type="evidence" value="ECO:0007669"/>
    <property type="project" value="InterPro"/>
</dbReference>